<sequence>MLLFSNHVHGYDDFLLVIEAKFKSGKSGINENDQLARYFEAIYKDIENFSNTCISNFKGKKGYIDLTPVQ</sequence>
<evidence type="ECO:0000313" key="1">
    <source>
        <dbReference type="EMBL" id="SCM81004.1"/>
    </source>
</evidence>
<name>A0A212LTS6_9FIRM</name>
<dbReference type="AlphaFoldDB" id="A0A212LTS6"/>
<gene>
    <name evidence="1" type="ORF">KL86SPO_31183</name>
</gene>
<proteinExistence type="predicted"/>
<dbReference type="RefSeq" id="WP_288184154.1">
    <property type="nucleotide sequence ID" value="NZ_LT608335.1"/>
</dbReference>
<dbReference type="EMBL" id="FMJE01000003">
    <property type="protein sequence ID" value="SCM81004.1"/>
    <property type="molecule type" value="Genomic_DNA"/>
</dbReference>
<protein>
    <submittedName>
        <fullName evidence="1">Uncharacterized protein</fullName>
    </submittedName>
</protein>
<accession>A0A212LTS6</accession>
<organism evidence="1">
    <name type="scientific">uncultured Sporomusa sp</name>
    <dbReference type="NCBI Taxonomy" id="307249"/>
    <lineage>
        <taxon>Bacteria</taxon>
        <taxon>Bacillati</taxon>
        <taxon>Bacillota</taxon>
        <taxon>Negativicutes</taxon>
        <taxon>Selenomonadales</taxon>
        <taxon>Sporomusaceae</taxon>
        <taxon>Sporomusa</taxon>
        <taxon>environmental samples</taxon>
    </lineage>
</organism>
<reference evidence="1" key="1">
    <citation type="submission" date="2016-08" db="EMBL/GenBank/DDBJ databases">
        <authorList>
            <person name="Seilhamer J.J."/>
        </authorList>
    </citation>
    <scope>NUCLEOTIDE SEQUENCE</scope>
    <source>
        <strain evidence="1">86</strain>
    </source>
</reference>